<keyword evidence="4" id="KW-1003">Cell membrane</keyword>
<dbReference type="GO" id="GO:0005886">
    <property type="term" value="C:plasma membrane"/>
    <property type="evidence" value="ECO:0007669"/>
    <property type="project" value="UniProtKB-SubCell"/>
</dbReference>
<keyword evidence="10" id="KW-0969">Cilium</keyword>
<dbReference type="InterPro" id="IPR002191">
    <property type="entry name" value="Bac_export_3"/>
</dbReference>
<evidence type="ECO:0000256" key="7">
    <source>
        <dbReference type="ARBA" id="ARBA00023136"/>
    </source>
</evidence>
<evidence type="ECO:0000256" key="3">
    <source>
        <dbReference type="ARBA" id="ARBA00021718"/>
    </source>
</evidence>
<dbReference type="NCBIfam" id="TIGR01402">
    <property type="entry name" value="fliQ"/>
    <property type="match status" value="1"/>
</dbReference>
<keyword evidence="10" id="KW-0966">Cell projection</keyword>
<dbReference type="GO" id="GO:0044780">
    <property type="term" value="P:bacterial-type flagellum assembly"/>
    <property type="evidence" value="ECO:0007669"/>
    <property type="project" value="InterPro"/>
</dbReference>
<evidence type="ECO:0000256" key="6">
    <source>
        <dbReference type="ARBA" id="ARBA00022989"/>
    </source>
</evidence>
<evidence type="ECO:0000256" key="4">
    <source>
        <dbReference type="ARBA" id="ARBA00022475"/>
    </source>
</evidence>
<comment type="subcellular location">
    <subcellularLocation>
        <location evidence="1">Bacterial flagellum basal body</location>
    </subcellularLocation>
    <subcellularLocation>
        <location evidence="2">Cell membrane</location>
        <topology evidence="2">Multi-pass membrane protein</topology>
    </subcellularLocation>
</comment>
<sequence>MTPSTVIDIGRGAMEVLLLISAPLFIAALVTGLLVSIFQAATQINEATLSFVPKLLVIFVTLIAAGPWMLTLMTDYMRQLYQSIPNIIG</sequence>
<reference evidence="10" key="1">
    <citation type="submission" date="2016-10" db="EMBL/GenBank/DDBJ databases">
        <title>Sequence of Gallionella enrichment culture.</title>
        <authorList>
            <person name="Poehlein A."/>
            <person name="Muehling M."/>
            <person name="Daniel R."/>
        </authorList>
    </citation>
    <scope>NUCLEOTIDE SEQUENCE</scope>
</reference>
<evidence type="ECO:0000256" key="2">
    <source>
        <dbReference type="ARBA" id="ARBA00004651"/>
    </source>
</evidence>
<feature type="transmembrane region" description="Helical" evidence="9">
    <location>
        <begin position="16"/>
        <end position="39"/>
    </location>
</feature>
<comment type="caution">
    <text evidence="10">The sequence shown here is derived from an EMBL/GenBank/DDBJ whole genome shotgun (WGS) entry which is preliminary data.</text>
</comment>
<evidence type="ECO:0000313" key="10">
    <source>
        <dbReference type="EMBL" id="OIQ93328.1"/>
    </source>
</evidence>
<evidence type="ECO:0000256" key="8">
    <source>
        <dbReference type="ARBA" id="ARBA00023143"/>
    </source>
</evidence>
<dbReference type="GO" id="GO:0009425">
    <property type="term" value="C:bacterial-type flagellum basal body"/>
    <property type="evidence" value="ECO:0007669"/>
    <property type="project" value="UniProtKB-SubCell"/>
</dbReference>
<dbReference type="PRINTS" id="PR00952">
    <property type="entry name" value="TYPE3IMQPROT"/>
</dbReference>
<gene>
    <name evidence="10" type="primary">fliQ_8</name>
    <name evidence="10" type="ORF">GALL_247500</name>
</gene>
<evidence type="ECO:0000256" key="9">
    <source>
        <dbReference type="SAM" id="Phobius"/>
    </source>
</evidence>
<dbReference type="InterPro" id="IPR006305">
    <property type="entry name" value="FliQ"/>
</dbReference>
<keyword evidence="8" id="KW-0975">Bacterial flagellum</keyword>
<proteinExistence type="predicted"/>
<keyword evidence="10" id="KW-0282">Flagellum</keyword>
<dbReference type="PIRSF" id="PIRSF004669">
    <property type="entry name" value="FliQ"/>
    <property type="match status" value="1"/>
</dbReference>
<dbReference type="AlphaFoldDB" id="A0A1J5RB75"/>
<feature type="transmembrane region" description="Helical" evidence="9">
    <location>
        <begin position="51"/>
        <end position="70"/>
    </location>
</feature>
<dbReference type="Pfam" id="PF01313">
    <property type="entry name" value="Bac_export_3"/>
    <property type="match status" value="1"/>
</dbReference>
<dbReference type="EMBL" id="MLJW01000210">
    <property type="protein sequence ID" value="OIQ93328.1"/>
    <property type="molecule type" value="Genomic_DNA"/>
</dbReference>
<name>A0A1J5RB75_9ZZZZ</name>
<evidence type="ECO:0000256" key="5">
    <source>
        <dbReference type="ARBA" id="ARBA00022692"/>
    </source>
</evidence>
<keyword evidence="6 9" id="KW-1133">Transmembrane helix</keyword>
<protein>
    <recommendedName>
        <fullName evidence="3">Flagellar biosynthetic protein FliQ</fullName>
    </recommendedName>
</protein>
<dbReference type="PANTHER" id="PTHR34040">
    <property type="entry name" value="FLAGELLAR BIOSYNTHETIC PROTEIN FLIQ"/>
    <property type="match status" value="1"/>
</dbReference>
<keyword evidence="5 9" id="KW-0812">Transmembrane</keyword>
<accession>A0A1J5RB75</accession>
<dbReference type="GO" id="GO:0009306">
    <property type="term" value="P:protein secretion"/>
    <property type="evidence" value="ECO:0007669"/>
    <property type="project" value="InterPro"/>
</dbReference>
<keyword evidence="7 9" id="KW-0472">Membrane</keyword>
<organism evidence="10">
    <name type="scientific">mine drainage metagenome</name>
    <dbReference type="NCBI Taxonomy" id="410659"/>
    <lineage>
        <taxon>unclassified sequences</taxon>
        <taxon>metagenomes</taxon>
        <taxon>ecological metagenomes</taxon>
    </lineage>
</organism>
<evidence type="ECO:0000256" key="1">
    <source>
        <dbReference type="ARBA" id="ARBA00004117"/>
    </source>
</evidence>
<dbReference type="PANTHER" id="PTHR34040:SF2">
    <property type="entry name" value="FLAGELLAR BIOSYNTHETIC PROTEIN FLIQ"/>
    <property type="match status" value="1"/>
</dbReference>